<name>A0A1H7TNC5_AQUAM</name>
<evidence type="ECO:0000313" key="1">
    <source>
        <dbReference type="EMBL" id="SEL86193.1"/>
    </source>
</evidence>
<reference evidence="1 2" key="1">
    <citation type="submission" date="2016-10" db="EMBL/GenBank/DDBJ databases">
        <authorList>
            <person name="de Groot N.N."/>
        </authorList>
    </citation>
    <scope>NUCLEOTIDE SEQUENCE [LARGE SCALE GENOMIC DNA]</scope>
    <source>
        <strain evidence="1 2">DSM 25232</strain>
    </source>
</reference>
<dbReference type="STRING" id="1038014.SAMN04487910_3520"/>
<keyword evidence="2" id="KW-1185">Reference proteome</keyword>
<dbReference type="Proteomes" id="UP000198521">
    <property type="component" value="Unassembled WGS sequence"/>
</dbReference>
<dbReference type="AlphaFoldDB" id="A0A1H7TNC5"/>
<sequence length="60" mass="6584">MKNQILNIGKPLNKLEQKKVFGGKFGGECKSARECWMATGQTGSATDYLCIDGHCAFNPF</sequence>
<gene>
    <name evidence="1" type="ORF">SAMN04487910_3520</name>
</gene>
<proteinExistence type="predicted"/>
<evidence type="ECO:0000313" key="2">
    <source>
        <dbReference type="Proteomes" id="UP000198521"/>
    </source>
</evidence>
<dbReference type="EMBL" id="FOAB01000006">
    <property type="protein sequence ID" value="SEL86193.1"/>
    <property type="molecule type" value="Genomic_DNA"/>
</dbReference>
<protein>
    <submittedName>
        <fullName evidence="1">Uncharacterized protein</fullName>
    </submittedName>
</protein>
<organism evidence="1 2">
    <name type="scientific">Aquimarina amphilecti</name>
    <dbReference type="NCBI Taxonomy" id="1038014"/>
    <lineage>
        <taxon>Bacteria</taxon>
        <taxon>Pseudomonadati</taxon>
        <taxon>Bacteroidota</taxon>
        <taxon>Flavobacteriia</taxon>
        <taxon>Flavobacteriales</taxon>
        <taxon>Flavobacteriaceae</taxon>
        <taxon>Aquimarina</taxon>
    </lineage>
</organism>
<accession>A0A1H7TNC5</accession>